<organism evidence="1 2">
    <name type="scientific">Pseudooceanicola algae</name>
    <dbReference type="NCBI Taxonomy" id="1537215"/>
    <lineage>
        <taxon>Bacteria</taxon>
        <taxon>Pseudomonadati</taxon>
        <taxon>Pseudomonadota</taxon>
        <taxon>Alphaproteobacteria</taxon>
        <taxon>Rhodobacterales</taxon>
        <taxon>Paracoccaceae</taxon>
        <taxon>Pseudooceanicola</taxon>
    </lineage>
</organism>
<dbReference type="RefSeq" id="WP_119838542.1">
    <property type="nucleotide sequence ID" value="NZ_CP060436.1"/>
</dbReference>
<sequence>MVITTRISDIRYNPADRAFEAMVTLVDKGQAYSYPVSLPGALDRDCDEVSRTLTTIAKRRHDRNAPVLRSIHPNDEALPHETIPAMVQQATQALWERIMGRAA</sequence>
<dbReference type="AlphaFoldDB" id="A0A418SIW4"/>
<dbReference type="Proteomes" id="UP000283786">
    <property type="component" value="Chromosome"/>
</dbReference>
<keyword evidence="2" id="KW-1185">Reference proteome</keyword>
<protein>
    <submittedName>
        <fullName evidence="1">Uncharacterized protein</fullName>
    </submittedName>
</protein>
<dbReference type="EMBL" id="CP060436">
    <property type="protein sequence ID" value="QPM91827.1"/>
    <property type="molecule type" value="Genomic_DNA"/>
</dbReference>
<accession>A0A418SIW4</accession>
<evidence type="ECO:0000313" key="1">
    <source>
        <dbReference type="EMBL" id="QPM91827.1"/>
    </source>
</evidence>
<dbReference type="OrthoDB" id="7864340at2"/>
<name>A0A418SIW4_9RHOB</name>
<dbReference type="KEGG" id="palw:PSAL_030830"/>
<proteinExistence type="predicted"/>
<gene>
    <name evidence="1" type="ORF">PSAL_030830</name>
</gene>
<reference evidence="1 2" key="1">
    <citation type="submission" date="2020-08" db="EMBL/GenBank/DDBJ databases">
        <title>Genome sequence of Rhodobacteraceae bacterium Lw-13e.</title>
        <authorList>
            <person name="Poehlein A."/>
            <person name="Wolter L."/>
            <person name="Daniel R."/>
            <person name="Brinkhoff T."/>
        </authorList>
    </citation>
    <scope>NUCLEOTIDE SEQUENCE [LARGE SCALE GENOMIC DNA]</scope>
    <source>
        <strain evidence="1 2">Lw-13e</strain>
    </source>
</reference>
<evidence type="ECO:0000313" key="2">
    <source>
        <dbReference type="Proteomes" id="UP000283786"/>
    </source>
</evidence>